<dbReference type="GO" id="GO:0005694">
    <property type="term" value="C:chromosome"/>
    <property type="evidence" value="ECO:0007669"/>
    <property type="project" value="InterPro"/>
</dbReference>
<dbReference type="EMBL" id="OE845043">
    <property type="protein sequence ID" value="CAD7606620.1"/>
    <property type="molecule type" value="Genomic_DNA"/>
</dbReference>
<dbReference type="SUPFAM" id="SSF52540">
    <property type="entry name" value="P-loop containing nucleoside triphosphate hydrolases"/>
    <property type="match status" value="1"/>
</dbReference>
<dbReference type="AlphaFoldDB" id="A0A7R9K8J8"/>
<dbReference type="InterPro" id="IPR036277">
    <property type="entry name" value="SMC_hinge_sf"/>
</dbReference>
<evidence type="ECO:0000256" key="1">
    <source>
        <dbReference type="ARBA" id="ARBA00023054"/>
    </source>
</evidence>
<dbReference type="InterPro" id="IPR010935">
    <property type="entry name" value="SMC_hinge"/>
</dbReference>
<evidence type="ECO:0000313" key="4">
    <source>
        <dbReference type="EMBL" id="CAD7606620.1"/>
    </source>
</evidence>
<accession>A0A7R9K8J8</accession>
<reference evidence="4" key="1">
    <citation type="submission" date="2020-11" db="EMBL/GenBank/DDBJ databases">
        <authorList>
            <person name="Tran Van P."/>
        </authorList>
    </citation>
    <scope>NUCLEOTIDE SEQUENCE</scope>
</reference>
<dbReference type="InterPro" id="IPR017871">
    <property type="entry name" value="ABC_transporter-like_CS"/>
</dbReference>
<name>A0A7R9K8J8_TIMGE</name>
<dbReference type="SUPFAM" id="SSF75553">
    <property type="entry name" value="Smc hinge domain"/>
    <property type="match status" value="1"/>
</dbReference>
<evidence type="ECO:0000259" key="3">
    <source>
        <dbReference type="SMART" id="SM00968"/>
    </source>
</evidence>
<dbReference type="InterPro" id="IPR027417">
    <property type="entry name" value="P-loop_NTPase"/>
</dbReference>
<dbReference type="Pfam" id="PF06470">
    <property type="entry name" value="SMC_hinge"/>
    <property type="match status" value="1"/>
</dbReference>
<dbReference type="Gene3D" id="3.30.70.1620">
    <property type="match status" value="1"/>
</dbReference>
<feature type="coiled-coil region" evidence="2">
    <location>
        <begin position="231"/>
        <end position="430"/>
    </location>
</feature>
<dbReference type="InterPro" id="IPR003395">
    <property type="entry name" value="RecF/RecN/SMC_N"/>
</dbReference>
<protein>
    <recommendedName>
        <fullName evidence="3">SMC hinge domain-containing protein</fullName>
    </recommendedName>
</protein>
<dbReference type="Gene3D" id="3.40.50.300">
    <property type="entry name" value="P-loop containing nucleotide triphosphate hydrolases"/>
    <property type="match status" value="1"/>
</dbReference>
<feature type="domain" description="SMC hinge" evidence="3">
    <location>
        <begin position="23"/>
        <end position="128"/>
    </location>
</feature>
<evidence type="ECO:0000256" key="2">
    <source>
        <dbReference type="SAM" id="Coils"/>
    </source>
</evidence>
<dbReference type="PANTHER" id="PTHR43977">
    <property type="entry name" value="STRUCTURAL MAINTENANCE OF CHROMOSOMES PROTEIN 3"/>
    <property type="match status" value="1"/>
</dbReference>
<keyword evidence="1 2" id="KW-0175">Coiled coil</keyword>
<dbReference type="Pfam" id="PF02463">
    <property type="entry name" value="SMC_N"/>
    <property type="match status" value="1"/>
</dbReference>
<organism evidence="4">
    <name type="scientific">Timema genevievae</name>
    <name type="common">Walking stick</name>
    <dbReference type="NCBI Taxonomy" id="629358"/>
    <lineage>
        <taxon>Eukaryota</taxon>
        <taxon>Metazoa</taxon>
        <taxon>Ecdysozoa</taxon>
        <taxon>Arthropoda</taxon>
        <taxon>Hexapoda</taxon>
        <taxon>Insecta</taxon>
        <taxon>Pterygota</taxon>
        <taxon>Neoptera</taxon>
        <taxon>Polyneoptera</taxon>
        <taxon>Phasmatodea</taxon>
        <taxon>Timematodea</taxon>
        <taxon>Timematoidea</taxon>
        <taxon>Timematidae</taxon>
        <taxon>Timema</taxon>
    </lineage>
</organism>
<dbReference type="GO" id="GO:0016887">
    <property type="term" value="F:ATP hydrolysis activity"/>
    <property type="evidence" value="ECO:0007669"/>
    <property type="project" value="InterPro"/>
</dbReference>
<dbReference type="SMART" id="SM00968">
    <property type="entry name" value="SMC_hinge"/>
    <property type="match status" value="1"/>
</dbReference>
<sequence length="754" mass="86499">MGLTCVVESFSLWFHHVQSLCFDDFLNVLIGSKKMRLYNVIVDTEVTSKKLLKSGQLQRRTTIIPLNKISGHSMNQNTIHTAEQLVGKDNVQPALSLIEYDRELRPAMEWIFGQVFICRDMATARKVTFHERIMKKSVTLDGDSVDPGGTLSGAMIVIGAAAKGLNVFEEVNKLREPEEALARKELELAVVDQEITNLAKVAERFNSLKEHLDLRKHEVELVRQKLQQTSHHRYQEEVDNLKESIAKLSEKVVECTNSVADNQHKVNDLEAKLKNVKALKETQLQTAKNEMVRLEKKAEESSKQWKQREQDFESLNLEIKELQTSIETSRSQIAALEEKLVELKVQTEQNQGDLDKAKTEVLEIKEVIKKQKELINHQHKEIQLKIQKKDKLIKNNSEYELEIKKMEYEVTKLKNELNNSHHKVKQLSEKYEWIEREKAYFGKPNGMYDFAENNPEEAGKRIQKLKENLEKMGRTLNMRALANLGTVEDQYQDLLKKKKIVETDREKIVNVIDELDERKKVALREACKKVNQDFGSIFSVLLPGAKACLRPLEGKDVLEGLEATDKSKNTEAAWLEEIDHGHLDSVVACFKKRFSLEFCSYLFKLMPLLLVSSGCEILEELLTLLVKVFVLERYTFGSWEDVWKESLGELSGGQRSLVALSLILAMLLFKPAPLYILDEVDAALDLSHTQNIGNMLRSHFRHSQFIVVSLKDGMFNNANVLFRTKFVDGMSTVQRSVQHVVPRPLSSLNNKRNH</sequence>
<gene>
    <name evidence="4" type="ORF">TGEB3V08_LOCUS9925</name>
</gene>
<dbReference type="GO" id="GO:0051276">
    <property type="term" value="P:chromosome organization"/>
    <property type="evidence" value="ECO:0007669"/>
    <property type="project" value="InterPro"/>
</dbReference>
<proteinExistence type="predicted"/>
<dbReference type="PROSITE" id="PS00211">
    <property type="entry name" value="ABC_TRANSPORTER_1"/>
    <property type="match status" value="1"/>
</dbReference>
<dbReference type="GO" id="GO:0005524">
    <property type="term" value="F:ATP binding"/>
    <property type="evidence" value="ECO:0007669"/>
    <property type="project" value="InterPro"/>
</dbReference>